<dbReference type="InterPro" id="IPR016193">
    <property type="entry name" value="Cytidine_deaminase-like"/>
</dbReference>
<sequence>MSNCKCDNLRTRLKGNYTSVNDTVSAVAEKAMEAYCQGTFSVGGMMLDSEGNLLNTMHNNVVMNNKTNDPTAHGERQLVDWYYDQIAKGVPMPPPNEITIVTSLDPCCMCSGSILTSGFKVVSASFDTFSGINYNTQADFPSLDPKLRPIAQETFSYPEVVGTTCFARPASSAAVPAFFTQQTIAQNAQALCTSVFNATLTQVQNTVNNDLPPEQLLNPQSLAENDPIIEKLKSVYRDALTYVAPARGKPDLGLASHLIRALLIDYDQGGDGNAVAFLDYFGNLLLCLPGNQTASAIQTAFMSTTRSYAKLRYELREDPDVGERALKYLCHPKYGTFVFARGPNSSSKSLIDFGAYGSTMEEKLPAVNPLSFQYVVASMTQADLTQYCQRLPPLYSEAIGVYPTQVKDQLLIDEVMSFLPENK</sequence>
<protein>
    <submittedName>
        <fullName evidence="2">Nucleoside deaminase</fullName>
    </submittedName>
</protein>
<dbReference type="EMBL" id="JBFQXQ010000001">
    <property type="protein sequence ID" value="MEX3171727.1"/>
    <property type="molecule type" value="Genomic_DNA"/>
</dbReference>
<reference evidence="2 3" key="1">
    <citation type="submission" date="2024-07" db="EMBL/GenBank/DDBJ databases">
        <title>Genomes of novel Serratia strains from suburban soil.</title>
        <authorList>
            <person name="Markert E.X."/>
            <person name="Severe K."/>
            <person name="Severe L."/>
            <person name="Twing K.I."/>
            <person name="Ward L.M."/>
        </authorList>
    </citation>
    <scope>NUCLEOTIDE SEQUENCE [LARGE SCALE GENOMIC DNA]</scope>
    <source>
        <strain evidence="2 3">3C-UT</strain>
    </source>
</reference>
<accession>A0ABV3UFF3</accession>
<proteinExistence type="predicted"/>
<dbReference type="RefSeq" id="WP_368453320.1">
    <property type="nucleotide sequence ID" value="NZ_JBFQXQ010000001.1"/>
</dbReference>
<dbReference type="PROSITE" id="PS51747">
    <property type="entry name" value="CYT_DCMP_DEAMINASES_2"/>
    <property type="match status" value="1"/>
</dbReference>
<evidence type="ECO:0000259" key="1">
    <source>
        <dbReference type="PROSITE" id="PS51747"/>
    </source>
</evidence>
<name>A0ABV3UFF3_9GAMM</name>
<dbReference type="InterPro" id="IPR002125">
    <property type="entry name" value="CMP_dCMP_dom"/>
</dbReference>
<dbReference type="SUPFAM" id="SSF53927">
    <property type="entry name" value="Cytidine deaminase-like"/>
    <property type="match status" value="1"/>
</dbReference>
<dbReference type="Pfam" id="PF00383">
    <property type="entry name" value="dCMP_cyt_deam_1"/>
    <property type="match status" value="1"/>
</dbReference>
<feature type="domain" description="CMP/dCMP-type deaminase" evidence="1">
    <location>
        <begin position="18"/>
        <end position="147"/>
    </location>
</feature>
<dbReference type="Gene3D" id="3.40.140.10">
    <property type="entry name" value="Cytidine Deaminase, domain 2"/>
    <property type="match status" value="1"/>
</dbReference>
<comment type="caution">
    <text evidence="2">The sequence shown here is derived from an EMBL/GenBank/DDBJ whole genome shotgun (WGS) entry which is preliminary data.</text>
</comment>
<organism evidence="2 3">
    <name type="scientific">Serratia quinivorans</name>
    <dbReference type="NCBI Taxonomy" id="137545"/>
    <lineage>
        <taxon>Bacteria</taxon>
        <taxon>Pseudomonadati</taxon>
        <taxon>Pseudomonadota</taxon>
        <taxon>Gammaproteobacteria</taxon>
        <taxon>Enterobacterales</taxon>
        <taxon>Yersiniaceae</taxon>
        <taxon>Serratia</taxon>
    </lineage>
</organism>
<dbReference type="Proteomes" id="UP001558101">
    <property type="component" value="Unassembled WGS sequence"/>
</dbReference>
<gene>
    <name evidence="2" type="ORF">AB4M04_06485</name>
</gene>
<keyword evidence="3" id="KW-1185">Reference proteome</keyword>
<evidence type="ECO:0000313" key="2">
    <source>
        <dbReference type="EMBL" id="MEX3171727.1"/>
    </source>
</evidence>
<evidence type="ECO:0000313" key="3">
    <source>
        <dbReference type="Proteomes" id="UP001558101"/>
    </source>
</evidence>
<dbReference type="CDD" id="cd01285">
    <property type="entry name" value="nucleoside_deaminase"/>
    <property type="match status" value="1"/>
</dbReference>